<evidence type="ECO:0000313" key="7">
    <source>
        <dbReference type="EMBL" id="MBT2185987.1"/>
    </source>
</evidence>
<feature type="chain" id="PRO_5040990305" evidence="5">
    <location>
        <begin position="21"/>
        <end position="209"/>
    </location>
</feature>
<dbReference type="AlphaFoldDB" id="A0A9X1D9R2"/>
<dbReference type="PANTHER" id="PTHR34001">
    <property type="entry name" value="BLL7405 PROTEIN"/>
    <property type="match status" value="1"/>
</dbReference>
<sequence>MKTNILLAAALAATATTAHAQTGLRADVHTGWDSASIHQRTDVGINGATTTQSEDGVIYGAEIGYDLSLAAFKLGVYGGIDGASTRKCAEVFTEIETCARAGRNWTLGARAGVNVTPGILLYAKGGYSNGALKFEYIDHVTAANSFTLSENMDGYHVGGGVQVDLLSNFYAKLEYVHTDYEDYSMKDGTATISGGVNRDNVVLGVGVKF</sequence>
<comment type="similarity">
    <text evidence="4">Belongs to the Omp25/RopB family.</text>
</comment>
<keyword evidence="2 5" id="KW-0732">Signal</keyword>
<protein>
    <submittedName>
        <fullName evidence="7">Outer membrane beta-barrel protein</fullName>
    </submittedName>
</protein>
<feature type="domain" description="Outer membrane protein beta-barrel" evidence="6">
    <location>
        <begin position="7"/>
        <end position="209"/>
    </location>
</feature>
<dbReference type="EMBL" id="JAHGAW010000002">
    <property type="protein sequence ID" value="MBT2185987.1"/>
    <property type="molecule type" value="Genomic_DNA"/>
</dbReference>
<keyword evidence="8" id="KW-1185">Reference proteome</keyword>
<evidence type="ECO:0000256" key="2">
    <source>
        <dbReference type="ARBA" id="ARBA00022729"/>
    </source>
</evidence>
<feature type="signal peptide" evidence="5">
    <location>
        <begin position="1"/>
        <end position="20"/>
    </location>
</feature>
<reference evidence="7" key="1">
    <citation type="submission" date="2021-05" db="EMBL/GenBank/DDBJ databases">
        <title>Genome of Sphingobium sp. strain.</title>
        <authorList>
            <person name="Fan R."/>
        </authorList>
    </citation>
    <scope>NUCLEOTIDE SEQUENCE</scope>
    <source>
        <strain evidence="7">H33</strain>
    </source>
</reference>
<evidence type="ECO:0000256" key="5">
    <source>
        <dbReference type="SAM" id="SignalP"/>
    </source>
</evidence>
<evidence type="ECO:0000259" key="6">
    <source>
        <dbReference type="Pfam" id="PF13505"/>
    </source>
</evidence>
<comment type="subcellular location">
    <subcellularLocation>
        <location evidence="1">Membrane</location>
    </subcellularLocation>
</comment>
<evidence type="ECO:0000313" key="8">
    <source>
        <dbReference type="Proteomes" id="UP001138757"/>
    </source>
</evidence>
<dbReference type="InterPro" id="IPR027385">
    <property type="entry name" value="Beta-barrel_OMP"/>
</dbReference>
<dbReference type="InterPro" id="IPR051692">
    <property type="entry name" value="OMP-like"/>
</dbReference>
<dbReference type="Gene3D" id="2.40.160.20">
    <property type="match status" value="1"/>
</dbReference>
<accession>A0A9X1D9R2</accession>
<gene>
    <name evidence="7" type="ORF">KK488_03410</name>
</gene>
<dbReference type="GO" id="GO:0016020">
    <property type="term" value="C:membrane"/>
    <property type="evidence" value="ECO:0007669"/>
    <property type="project" value="UniProtKB-SubCell"/>
</dbReference>
<comment type="caution">
    <text evidence="7">The sequence shown here is derived from an EMBL/GenBank/DDBJ whole genome shotgun (WGS) entry which is preliminary data.</text>
</comment>
<dbReference type="SUPFAM" id="SSF56925">
    <property type="entry name" value="OMPA-like"/>
    <property type="match status" value="1"/>
</dbReference>
<dbReference type="RefSeq" id="WP_214621738.1">
    <property type="nucleotide sequence ID" value="NZ_JAHGAW010000002.1"/>
</dbReference>
<dbReference type="PANTHER" id="PTHR34001:SF3">
    <property type="entry name" value="BLL7405 PROTEIN"/>
    <property type="match status" value="1"/>
</dbReference>
<evidence type="ECO:0000256" key="3">
    <source>
        <dbReference type="ARBA" id="ARBA00023136"/>
    </source>
</evidence>
<organism evidence="7 8">
    <name type="scientific">Sphingobium nicotianae</name>
    <dbReference type="NCBI Taxonomy" id="2782607"/>
    <lineage>
        <taxon>Bacteria</taxon>
        <taxon>Pseudomonadati</taxon>
        <taxon>Pseudomonadota</taxon>
        <taxon>Alphaproteobacteria</taxon>
        <taxon>Sphingomonadales</taxon>
        <taxon>Sphingomonadaceae</taxon>
        <taxon>Sphingobium</taxon>
    </lineage>
</organism>
<evidence type="ECO:0000256" key="4">
    <source>
        <dbReference type="ARBA" id="ARBA00038306"/>
    </source>
</evidence>
<proteinExistence type="inferred from homology"/>
<dbReference type="Proteomes" id="UP001138757">
    <property type="component" value="Unassembled WGS sequence"/>
</dbReference>
<dbReference type="Pfam" id="PF13505">
    <property type="entry name" value="OMP_b-brl"/>
    <property type="match status" value="1"/>
</dbReference>
<dbReference type="InterPro" id="IPR011250">
    <property type="entry name" value="OMP/PagP_B-barrel"/>
</dbReference>
<name>A0A9X1D9R2_9SPHN</name>
<keyword evidence="3" id="KW-0472">Membrane</keyword>
<evidence type="ECO:0000256" key="1">
    <source>
        <dbReference type="ARBA" id="ARBA00004370"/>
    </source>
</evidence>